<dbReference type="GO" id="GO:0050097">
    <property type="term" value="F:methylaspartate mutase activity"/>
    <property type="evidence" value="ECO:0007669"/>
    <property type="project" value="InterPro"/>
</dbReference>
<keyword evidence="5" id="KW-1185">Reference proteome</keyword>
<evidence type="ECO:0000313" key="4">
    <source>
        <dbReference type="EMBL" id="ANN17017.1"/>
    </source>
</evidence>
<evidence type="ECO:0000313" key="5">
    <source>
        <dbReference type="Proteomes" id="UP000093695"/>
    </source>
</evidence>
<dbReference type="SUPFAM" id="SSF51703">
    <property type="entry name" value="Cobalamin (vitamin B12)-dependent enzymes"/>
    <property type="match status" value="1"/>
</dbReference>
<dbReference type="EMBL" id="CP016174">
    <property type="protein sequence ID" value="ANN17017.1"/>
    <property type="molecule type" value="Genomic_DNA"/>
</dbReference>
<proteinExistence type="predicted"/>
<dbReference type="GO" id="GO:0031419">
    <property type="term" value="F:cobalamin binding"/>
    <property type="evidence" value="ECO:0007669"/>
    <property type="project" value="UniProtKB-KW"/>
</dbReference>
<dbReference type="KEGG" id="aori:SD37_16090"/>
<evidence type="ECO:0000256" key="1">
    <source>
        <dbReference type="ARBA" id="ARBA00022628"/>
    </source>
</evidence>
<name>A0A193BXR9_AMYOR</name>
<evidence type="ECO:0000256" key="2">
    <source>
        <dbReference type="ARBA" id="ARBA00023235"/>
    </source>
</evidence>
<dbReference type="Gene3D" id="3.20.20.240">
    <property type="entry name" value="Methylmalonyl-CoA mutase"/>
    <property type="match status" value="1"/>
</dbReference>
<dbReference type="Pfam" id="PF06368">
    <property type="entry name" value="Met_asp_mut_E"/>
    <property type="match status" value="1"/>
</dbReference>
<gene>
    <name evidence="4" type="ORF">SD37_16090</name>
</gene>
<dbReference type="GO" id="GO:0019670">
    <property type="term" value="P:anaerobic L-glutamate catabolic process"/>
    <property type="evidence" value="ECO:0007669"/>
    <property type="project" value="InterPro"/>
</dbReference>
<dbReference type="AlphaFoldDB" id="A0A193BXR9"/>
<dbReference type="RefSeq" id="WP_044850180.1">
    <property type="nucleotide sequence ID" value="NZ_CP016174.1"/>
</dbReference>
<dbReference type="InterPro" id="IPR016176">
    <property type="entry name" value="Cbl-dep_enz_cat"/>
</dbReference>
<organism evidence="4 5">
    <name type="scientific">Amycolatopsis orientalis</name>
    <name type="common">Nocardia orientalis</name>
    <dbReference type="NCBI Taxonomy" id="31958"/>
    <lineage>
        <taxon>Bacteria</taxon>
        <taxon>Bacillati</taxon>
        <taxon>Actinomycetota</taxon>
        <taxon>Actinomycetes</taxon>
        <taxon>Pseudonocardiales</taxon>
        <taxon>Pseudonocardiaceae</taxon>
        <taxon>Amycolatopsis</taxon>
    </lineage>
</organism>
<evidence type="ECO:0000256" key="3">
    <source>
        <dbReference type="ARBA" id="ARBA00023285"/>
    </source>
</evidence>
<dbReference type="eggNOG" id="COG4865">
    <property type="taxonomic scope" value="Bacteria"/>
</dbReference>
<dbReference type="STRING" id="31958.SD37_16090"/>
<keyword evidence="3" id="KW-0170">Cobalt</keyword>
<sequence>MSVLTPRRGLSFGEVVARRHAEGELVVQPRMGFADPERMTRGLLATRAARAATVGTITIDSYTRVGDHEAARAALAVGADLNGYPLADHDPATTTALLDGVLTSDFPVQIRHGSADPRRIVETLLDFGLHATEGGPVSYCLPYSRMPLSAAVDNWRRCCETLAAARSPELEPHLETFGGCMMGQLCPPALLVALSVLEGMFFWRHGVRCLSFSYAQQTHAGQDEEAIAALHALIREYVPHARTHVVVYGYMGVYPRTPGGALALIAESARLAARTGASRLIVKTTAEAHRLPTVEENVTALEHAAEAARGVSRIGRLGDTGIHAQAKTLVDNVLSLDADLGRALVTAFARGQLDVPFCLHPDNAGRARGRLDSTGRLEWQRIGAMPLGDLVDLPEDRRMTSGDLLDALRYVERSFDERFGMPGIENVQPRQGSRT</sequence>
<keyword evidence="1" id="KW-0846">Cobalamin</keyword>
<dbReference type="InterPro" id="IPR006396">
    <property type="entry name" value="Glu_mut_E"/>
</dbReference>
<reference evidence="4 5" key="1">
    <citation type="journal article" date="2015" name="Genome Announc.">
        <title>Draft Genome Sequence of Norvancomycin-Producing Strain Amycolatopsis orientalis CPCC200066.</title>
        <authorList>
            <person name="Lei X."/>
            <person name="Yuan F."/>
            <person name="Shi Y."/>
            <person name="Li X."/>
            <person name="Wang L."/>
            <person name="Hong B."/>
        </authorList>
    </citation>
    <scope>NUCLEOTIDE SEQUENCE [LARGE SCALE GENOMIC DNA]</scope>
    <source>
        <strain evidence="4 5">B-37</strain>
    </source>
</reference>
<dbReference type="Proteomes" id="UP000093695">
    <property type="component" value="Chromosome"/>
</dbReference>
<keyword evidence="2" id="KW-0413">Isomerase</keyword>
<dbReference type="PIRSF" id="PIRSF001495">
    <property type="entry name" value="Met_asp_mut_epsi"/>
    <property type="match status" value="1"/>
</dbReference>
<protein>
    <submittedName>
        <fullName evidence="4">Methylaspartate mutase</fullName>
    </submittedName>
</protein>
<accession>A0A193BXR9</accession>